<comment type="subunit">
    <text evidence="2">Monomer. Interacts with PqqE.</text>
</comment>
<evidence type="ECO:0000256" key="3">
    <source>
        <dbReference type="ARBA" id="ARBA00022905"/>
    </source>
</evidence>
<evidence type="ECO:0000313" key="5">
    <source>
        <dbReference type="Proteomes" id="UP001501509"/>
    </source>
</evidence>
<dbReference type="Gene3D" id="1.10.10.1150">
    <property type="entry name" value="Coenzyme PQQ synthesis protein D (PqqD)"/>
    <property type="match status" value="1"/>
</dbReference>
<sequence>MSADRRQGQWRPELRRSMVLRRDRTRGADILLMPERVVVLNETAARILRLCDGEHSVDDIVTELGQAFPGAPVNAEVPTFLRQVMEAGWLR</sequence>
<dbReference type="Pfam" id="PF05402">
    <property type="entry name" value="PqqD"/>
    <property type="match status" value="1"/>
</dbReference>
<dbReference type="EMBL" id="BAAATD010000019">
    <property type="protein sequence ID" value="GAA2634971.1"/>
    <property type="molecule type" value="Genomic_DNA"/>
</dbReference>
<comment type="caution">
    <text evidence="4">The sequence shown here is derived from an EMBL/GenBank/DDBJ whole genome shotgun (WGS) entry which is preliminary data.</text>
</comment>
<dbReference type="Proteomes" id="UP001501509">
    <property type="component" value="Unassembled WGS sequence"/>
</dbReference>
<gene>
    <name evidence="4" type="ORF">GCM10010411_87310</name>
</gene>
<dbReference type="InterPro" id="IPR008792">
    <property type="entry name" value="PQQD"/>
</dbReference>
<dbReference type="NCBIfam" id="TIGR03859">
    <property type="entry name" value="PQQ_PqqD"/>
    <property type="match status" value="1"/>
</dbReference>
<name>A0ABP6D480_9ACTN</name>
<reference evidence="5" key="1">
    <citation type="journal article" date="2019" name="Int. J. Syst. Evol. Microbiol.">
        <title>The Global Catalogue of Microorganisms (GCM) 10K type strain sequencing project: providing services to taxonomists for standard genome sequencing and annotation.</title>
        <authorList>
            <consortium name="The Broad Institute Genomics Platform"/>
            <consortium name="The Broad Institute Genome Sequencing Center for Infectious Disease"/>
            <person name="Wu L."/>
            <person name="Ma J."/>
        </authorList>
    </citation>
    <scope>NUCLEOTIDE SEQUENCE [LARGE SCALE GENOMIC DNA]</scope>
    <source>
        <strain evidence="5">JCM 6833</strain>
    </source>
</reference>
<protein>
    <recommendedName>
        <fullName evidence="6">Coenzyme PQQ synthesis protein D</fullName>
    </recommendedName>
</protein>
<dbReference type="InterPro" id="IPR022479">
    <property type="entry name" value="PqqD_bac"/>
</dbReference>
<evidence type="ECO:0000256" key="2">
    <source>
        <dbReference type="ARBA" id="ARBA00011741"/>
    </source>
</evidence>
<evidence type="ECO:0008006" key="6">
    <source>
        <dbReference type="Google" id="ProtNLM"/>
    </source>
</evidence>
<comment type="pathway">
    <text evidence="1">Cofactor biosynthesis; pyrroloquinoline quinone biosynthesis.</text>
</comment>
<proteinExistence type="predicted"/>
<evidence type="ECO:0000256" key="1">
    <source>
        <dbReference type="ARBA" id="ARBA00004886"/>
    </source>
</evidence>
<accession>A0ABP6D480</accession>
<dbReference type="InterPro" id="IPR041881">
    <property type="entry name" value="PqqD_sf"/>
</dbReference>
<dbReference type="RefSeq" id="WP_410556318.1">
    <property type="nucleotide sequence ID" value="NZ_JAXCGB010000008.1"/>
</dbReference>
<organism evidence="4 5">
    <name type="scientific">Actinomadura fulvescens</name>
    <dbReference type="NCBI Taxonomy" id="46160"/>
    <lineage>
        <taxon>Bacteria</taxon>
        <taxon>Bacillati</taxon>
        <taxon>Actinomycetota</taxon>
        <taxon>Actinomycetes</taxon>
        <taxon>Streptosporangiales</taxon>
        <taxon>Thermomonosporaceae</taxon>
        <taxon>Actinomadura</taxon>
    </lineage>
</organism>
<evidence type="ECO:0000313" key="4">
    <source>
        <dbReference type="EMBL" id="GAA2634971.1"/>
    </source>
</evidence>
<keyword evidence="5" id="KW-1185">Reference proteome</keyword>
<keyword evidence="3" id="KW-0884">PQQ biosynthesis</keyword>